<evidence type="ECO:0000256" key="1">
    <source>
        <dbReference type="ARBA" id="ARBA00009369"/>
    </source>
</evidence>
<keyword evidence="6" id="KW-1133">Transmembrane helix</keyword>
<keyword evidence="6" id="KW-0812">Transmembrane</keyword>
<dbReference type="GO" id="GO:0005886">
    <property type="term" value="C:plasma membrane"/>
    <property type="evidence" value="ECO:0007669"/>
    <property type="project" value="TreeGrafter"/>
</dbReference>
<evidence type="ECO:0000259" key="7">
    <source>
        <dbReference type="Pfam" id="PF04085"/>
    </source>
</evidence>
<evidence type="ECO:0000256" key="4">
    <source>
        <dbReference type="ARBA" id="ARBA00032089"/>
    </source>
</evidence>
<evidence type="ECO:0000256" key="5">
    <source>
        <dbReference type="SAM" id="Coils"/>
    </source>
</evidence>
<feature type="coiled-coil region" evidence="5">
    <location>
        <begin position="60"/>
        <end position="94"/>
    </location>
</feature>
<evidence type="ECO:0000313" key="9">
    <source>
        <dbReference type="Proteomes" id="UP000711407"/>
    </source>
</evidence>
<protein>
    <recommendedName>
        <fullName evidence="2">Cell shape-determining protein MreC</fullName>
    </recommendedName>
    <alternativeName>
        <fullName evidence="4">Cell shape protein MreC</fullName>
    </alternativeName>
</protein>
<comment type="similarity">
    <text evidence="1">Belongs to the MreC family.</text>
</comment>
<dbReference type="Gene3D" id="2.40.10.340">
    <property type="entry name" value="Rod shape-determining protein MreC, domain 1"/>
    <property type="match status" value="1"/>
</dbReference>
<proteinExistence type="inferred from homology"/>
<dbReference type="EMBL" id="DYXT01000058">
    <property type="protein sequence ID" value="HJE40137.1"/>
    <property type="molecule type" value="Genomic_DNA"/>
</dbReference>
<dbReference type="AlphaFoldDB" id="A0A921JJ15"/>
<organism evidence="8 9">
    <name type="scientific">Candidatus Amulumruptor caecigallinarius</name>
    <dbReference type="NCBI Taxonomy" id="2109911"/>
    <lineage>
        <taxon>Bacteria</taxon>
        <taxon>Pseudomonadati</taxon>
        <taxon>Bacteroidota</taxon>
        <taxon>Bacteroidia</taxon>
        <taxon>Bacteroidales</taxon>
        <taxon>Muribaculaceae</taxon>
        <taxon>Candidatus Amulumruptor</taxon>
    </lineage>
</organism>
<sequence length="290" mass="32643">MRNLLDFFIRHIVWLIFAFYVIASCALLFSRNPYQHHVYLSSAGSVASSVYRAASSVTSYFGLRDINEDLQRRNAELEKEVLQLRHELTGFREREYADSMTVDPSLARYDFIVAHVINNTIARPHNYITIEKGSLDGIRPEMGVVDQNGVVGIVNIVGPHTARVISLLNPHLRLSAKVKGSQQLGSLIWKGRDSRHAVLEELPRHAKFHRGDTIVTSGFSSAFPEGVPIGRIVSAVREHDDNFYSLNVELFTDFSTLSTVRVIDDRMAAELREVEKPIDPDEDAGIQKAQ</sequence>
<dbReference type="PROSITE" id="PS51257">
    <property type="entry name" value="PROKAR_LIPOPROTEIN"/>
    <property type="match status" value="1"/>
</dbReference>
<feature type="domain" description="Rod shape-determining protein MreC beta-barrel core" evidence="7">
    <location>
        <begin position="116"/>
        <end position="263"/>
    </location>
</feature>
<name>A0A921JJ15_9BACT</name>
<feature type="transmembrane region" description="Helical" evidence="6">
    <location>
        <begin position="12"/>
        <end position="30"/>
    </location>
</feature>
<keyword evidence="3" id="KW-0133">Cell shape</keyword>
<evidence type="ECO:0000256" key="2">
    <source>
        <dbReference type="ARBA" id="ARBA00013855"/>
    </source>
</evidence>
<evidence type="ECO:0000313" key="8">
    <source>
        <dbReference type="EMBL" id="HJE40137.1"/>
    </source>
</evidence>
<dbReference type="PANTHER" id="PTHR34138">
    <property type="entry name" value="CELL SHAPE-DETERMINING PROTEIN MREC"/>
    <property type="match status" value="1"/>
</dbReference>
<accession>A0A921JJ15</accession>
<dbReference type="GO" id="GO:0008360">
    <property type="term" value="P:regulation of cell shape"/>
    <property type="evidence" value="ECO:0007669"/>
    <property type="project" value="UniProtKB-KW"/>
</dbReference>
<keyword evidence="5" id="KW-0175">Coiled coil</keyword>
<reference evidence="8" key="1">
    <citation type="journal article" date="2021" name="PeerJ">
        <title>Extensive microbial diversity within the chicken gut microbiome revealed by metagenomics and culture.</title>
        <authorList>
            <person name="Gilroy R."/>
            <person name="Ravi A."/>
            <person name="Getino M."/>
            <person name="Pursley I."/>
            <person name="Horton D.L."/>
            <person name="Alikhan N.F."/>
            <person name="Baker D."/>
            <person name="Gharbi K."/>
            <person name="Hall N."/>
            <person name="Watson M."/>
            <person name="Adriaenssens E.M."/>
            <person name="Foster-Nyarko E."/>
            <person name="Jarju S."/>
            <person name="Secka A."/>
            <person name="Antonio M."/>
            <person name="Oren A."/>
            <person name="Chaudhuri R.R."/>
            <person name="La Ragione R."/>
            <person name="Hildebrand F."/>
            <person name="Pallen M.J."/>
        </authorList>
    </citation>
    <scope>NUCLEOTIDE SEQUENCE</scope>
    <source>
        <strain evidence="8">4100</strain>
    </source>
</reference>
<keyword evidence="6" id="KW-0472">Membrane</keyword>
<reference evidence="8" key="2">
    <citation type="submission" date="2021-09" db="EMBL/GenBank/DDBJ databases">
        <authorList>
            <person name="Gilroy R."/>
        </authorList>
    </citation>
    <scope>NUCLEOTIDE SEQUENCE</scope>
    <source>
        <strain evidence="8">4100</strain>
    </source>
</reference>
<dbReference type="InterPro" id="IPR055342">
    <property type="entry name" value="MreC_beta-barrel_core"/>
</dbReference>
<comment type="caution">
    <text evidence="8">The sequence shown here is derived from an EMBL/GenBank/DDBJ whole genome shotgun (WGS) entry which is preliminary data.</text>
</comment>
<dbReference type="NCBIfam" id="NF010532">
    <property type="entry name" value="PRK13922.9-3"/>
    <property type="match status" value="1"/>
</dbReference>
<dbReference type="Gene3D" id="2.40.10.350">
    <property type="entry name" value="Rod shape-determining protein MreC, domain 2"/>
    <property type="match status" value="1"/>
</dbReference>
<dbReference type="InterPro" id="IPR042177">
    <property type="entry name" value="Cell/Rod_1"/>
</dbReference>
<dbReference type="Proteomes" id="UP000711407">
    <property type="component" value="Unassembled WGS sequence"/>
</dbReference>
<dbReference type="InterPro" id="IPR007221">
    <property type="entry name" value="MreC"/>
</dbReference>
<dbReference type="PANTHER" id="PTHR34138:SF1">
    <property type="entry name" value="CELL SHAPE-DETERMINING PROTEIN MREC"/>
    <property type="match status" value="1"/>
</dbReference>
<gene>
    <name evidence="8" type="primary">mreC</name>
    <name evidence="8" type="ORF">K8V47_10345</name>
</gene>
<dbReference type="Pfam" id="PF04085">
    <property type="entry name" value="MreC"/>
    <property type="match status" value="1"/>
</dbReference>
<dbReference type="InterPro" id="IPR042175">
    <property type="entry name" value="Cell/Rod_MreC_2"/>
</dbReference>
<evidence type="ECO:0000256" key="3">
    <source>
        <dbReference type="ARBA" id="ARBA00022960"/>
    </source>
</evidence>
<evidence type="ECO:0000256" key="6">
    <source>
        <dbReference type="SAM" id="Phobius"/>
    </source>
</evidence>